<keyword evidence="2" id="KW-1185">Reference proteome</keyword>
<gene>
    <name evidence="1" type="ORF">Mgra_00008260</name>
</gene>
<proteinExistence type="predicted"/>
<dbReference type="OrthoDB" id="2590500at2759"/>
<reference evidence="1" key="1">
    <citation type="journal article" date="2020" name="Ecol. Evol.">
        <title>Genome structure and content of the rice root-knot nematode (Meloidogyne graminicola).</title>
        <authorList>
            <person name="Phan N.T."/>
            <person name="Danchin E.G.J."/>
            <person name="Klopp C."/>
            <person name="Perfus-Barbeoch L."/>
            <person name="Kozlowski D.K."/>
            <person name="Koutsovoulos G.D."/>
            <person name="Lopez-Roques C."/>
            <person name="Bouchez O."/>
            <person name="Zahm M."/>
            <person name="Besnard G."/>
            <person name="Bellafiore S."/>
        </authorList>
    </citation>
    <scope>NUCLEOTIDE SEQUENCE</scope>
    <source>
        <strain evidence="1">VN-18</strain>
    </source>
</reference>
<name>A0A8S9ZGD1_9BILA</name>
<sequence>MLEHNNKINLNQLLTSLHKIKLSIFDPLFCEQKIKSELPLLLAREAFNGSYKNHRQIIDEYLNKNDSAIKERF</sequence>
<comment type="caution">
    <text evidence="1">The sequence shown here is derived from an EMBL/GenBank/DDBJ whole genome shotgun (WGS) entry which is preliminary data.</text>
</comment>
<organism evidence="1 2">
    <name type="scientific">Meloidogyne graminicola</name>
    <dbReference type="NCBI Taxonomy" id="189291"/>
    <lineage>
        <taxon>Eukaryota</taxon>
        <taxon>Metazoa</taxon>
        <taxon>Ecdysozoa</taxon>
        <taxon>Nematoda</taxon>
        <taxon>Chromadorea</taxon>
        <taxon>Rhabditida</taxon>
        <taxon>Tylenchina</taxon>
        <taxon>Tylenchomorpha</taxon>
        <taxon>Tylenchoidea</taxon>
        <taxon>Meloidogynidae</taxon>
        <taxon>Meloidogyninae</taxon>
        <taxon>Meloidogyne</taxon>
    </lineage>
</organism>
<accession>A0A8S9ZGD1</accession>
<dbReference type="EMBL" id="JABEBT010000105">
    <property type="protein sequence ID" value="KAF7632335.1"/>
    <property type="molecule type" value="Genomic_DNA"/>
</dbReference>
<dbReference type="Proteomes" id="UP000605970">
    <property type="component" value="Unassembled WGS sequence"/>
</dbReference>
<evidence type="ECO:0000313" key="2">
    <source>
        <dbReference type="Proteomes" id="UP000605970"/>
    </source>
</evidence>
<protein>
    <submittedName>
        <fullName evidence="1">Uncharacterized protein</fullName>
    </submittedName>
</protein>
<dbReference type="AlphaFoldDB" id="A0A8S9ZGD1"/>
<evidence type="ECO:0000313" key="1">
    <source>
        <dbReference type="EMBL" id="KAF7632335.1"/>
    </source>
</evidence>